<dbReference type="EMBL" id="BLIN01000001">
    <property type="protein sequence ID" value="GFE03825.1"/>
    <property type="molecule type" value="Genomic_DNA"/>
</dbReference>
<comment type="caution">
    <text evidence="1">The sequence shown here is derived from an EMBL/GenBank/DDBJ whole genome shotgun (WGS) entry which is preliminary data.</text>
</comment>
<name>A0A640S2G1_9ACTN</name>
<reference evidence="1 2" key="1">
    <citation type="submission" date="2019-12" db="EMBL/GenBank/DDBJ databases">
        <title>Whole genome shotgun sequence of Streptomyces caniferus NBRC 15389.</title>
        <authorList>
            <person name="Ichikawa N."/>
            <person name="Kimura A."/>
            <person name="Kitahashi Y."/>
            <person name="Komaki H."/>
            <person name="Tamura T."/>
        </authorList>
    </citation>
    <scope>NUCLEOTIDE SEQUENCE [LARGE SCALE GENOMIC DNA]</scope>
    <source>
        <strain evidence="1 2">NBRC 15389</strain>
    </source>
</reference>
<proteinExistence type="predicted"/>
<sequence length="141" mass="15674">MKLELPGCELNVSEGLLKFSWRGFAWLEVLIDRCVAVRFRPRGQDGSQQLVFQFRREDQESGGTVVALAEVPPEFSAPAQQFVAALGREYGIRSVTPEETEEEPLTRVPSAVQDWLVSPAGAPAEELYAEVFHRIEAEPAS</sequence>
<evidence type="ECO:0000313" key="1">
    <source>
        <dbReference type="EMBL" id="GFE03825.1"/>
    </source>
</evidence>
<evidence type="ECO:0000313" key="2">
    <source>
        <dbReference type="Proteomes" id="UP000435837"/>
    </source>
</evidence>
<organism evidence="1 2">
    <name type="scientific">Streptomyces caniferus</name>
    <dbReference type="NCBI Taxonomy" id="285557"/>
    <lineage>
        <taxon>Bacteria</taxon>
        <taxon>Bacillati</taxon>
        <taxon>Actinomycetota</taxon>
        <taxon>Actinomycetes</taxon>
        <taxon>Kitasatosporales</taxon>
        <taxon>Streptomycetaceae</taxon>
        <taxon>Streptomyces</taxon>
    </lineage>
</organism>
<accession>A0A640S2G1</accession>
<gene>
    <name evidence="1" type="ORF">Scani_00930</name>
</gene>
<dbReference type="Proteomes" id="UP000435837">
    <property type="component" value="Unassembled WGS sequence"/>
</dbReference>
<protein>
    <submittedName>
        <fullName evidence="1">Uncharacterized protein</fullName>
    </submittedName>
</protein>
<dbReference type="AlphaFoldDB" id="A0A640S2G1"/>